<dbReference type="Gene3D" id="3.40.50.1820">
    <property type="entry name" value="alpha/beta hydrolase"/>
    <property type="match status" value="1"/>
</dbReference>
<dbReference type="AlphaFoldDB" id="A0A4Q1B0J4"/>
<name>A0A4Q1B0J4_9BACT</name>
<organism evidence="1 2">
    <name type="scientific">Halarcobacter mediterraneus</name>
    <dbReference type="NCBI Taxonomy" id="2023153"/>
    <lineage>
        <taxon>Bacteria</taxon>
        <taxon>Pseudomonadati</taxon>
        <taxon>Campylobacterota</taxon>
        <taxon>Epsilonproteobacteria</taxon>
        <taxon>Campylobacterales</taxon>
        <taxon>Arcobacteraceae</taxon>
        <taxon>Halarcobacter</taxon>
    </lineage>
</organism>
<sequence length="171" mass="20264">MTFKFFSGFSLENEEELFDEYLQKTDFTVSGFSYGAIKAFEYALTTEKRVDLLQLFSPAFFQTKDKKFKRTQLLHFKKDEEAYSKIFLQNVAFPSKIQMTQYFKLGKYEELEELLSYVWEEKNLQKLLDKGTKIEVYLGQKDKIIDTTTATDFFANFATVYYIKQKGHILK</sequence>
<accession>A0A4Q1B0J4</accession>
<gene>
    <name evidence="1" type="ORF">CP965_03585</name>
</gene>
<protein>
    <recommendedName>
        <fullName evidence="3">Pimelyl-ACP methyl ester esterase BioV</fullName>
    </recommendedName>
</protein>
<evidence type="ECO:0000313" key="2">
    <source>
        <dbReference type="Proteomes" id="UP000289718"/>
    </source>
</evidence>
<dbReference type="OrthoDB" id="5343449at2"/>
<dbReference type="RefSeq" id="WP_129060683.1">
    <property type="nucleotide sequence ID" value="NZ_NXIE01000001.1"/>
</dbReference>
<comment type="caution">
    <text evidence="1">The sequence shown here is derived from an EMBL/GenBank/DDBJ whole genome shotgun (WGS) entry which is preliminary data.</text>
</comment>
<dbReference type="NCBIfam" id="NF033854">
    <property type="entry name" value="esterase_BioV"/>
    <property type="match status" value="1"/>
</dbReference>
<dbReference type="Proteomes" id="UP000289718">
    <property type="component" value="Unassembled WGS sequence"/>
</dbReference>
<reference evidence="1 2" key="1">
    <citation type="submission" date="2017-09" db="EMBL/GenBank/DDBJ databases">
        <title>Genomics of the genus Arcobacter.</title>
        <authorList>
            <person name="Perez-Cataluna A."/>
            <person name="Figueras M.J."/>
            <person name="Salas-Masso N."/>
        </authorList>
    </citation>
    <scope>NUCLEOTIDE SEQUENCE [LARGE SCALE GENOMIC DNA]</scope>
    <source>
        <strain evidence="1 2">F156-34</strain>
    </source>
</reference>
<keyword evidence="2" id="KW-1185">Reference proteome</keyword>
<dbReference type="SUPFAM" id="SSF53474">
    <property type="entry name" value="alpha/beta-Hydrolases"/>
    <property type="match status" value="1"/>
</dbReference>
<dbReference type="EMBL" id="NXIE01000001">
    <property type="protein sequence ID" value="RXK14542.1"/>
    <property type="molecule type" value="Genomic_DNA"/>
</dbReference>
<evidence type="ECO:0008006" key="3">
    <source>
        <dbReference type="Google" id="ProtNLM"/>
    </source>
</evidence>
<dbReference type="InterPro" id="IPR029058">
    <property type="entry name" value="AB_hydrolase_fold"/>
</dbReference>
<evidence type="ECO:0000313" key="1">
    <source>
        <dbReference type="EMBL" id="RXK14542.1"/>
    </source>
</evidence>
<proteinExistence type="predicted"/>